<protein>
    <submittedName>
        <fullName evidence="1">Uncharacterized protein</fullName>
    </submittedName>
</protein>
<dbReference type="Proteomes" id="UP000176253">
    <property type="component" value="Unassembled WGS sequence"/>
</dbReference>
<sequence length="541" mass="60953">MAGLPIVGTIELPPIRAVEGLPKTASLVSRFQETTGSFLQSTEAKLNTGPPWMRTKEFPHANPTETLIGTLDESTHTSFLIESGAEPGISNKDRYTMIRWLTLGEEKGNLPGGWLKIIQRDGQEPIIASGKGNYFPTVNDNHWKTGGAHDWYDHVGNESSALTPIEIDSIMFRLGSSKVDSEFAQRIAKYVEVDYAGIEAILEFQDALSSNPIGRMARIREARRKAAKNMKIWNELQESYLPLYKDEEKESGEKEERIAVFGDIAVVENLENRISDEEFKHIQSDFDLFQKLIANSTDTKEQAFLASRHVFRVLMGLTPEASFFPNEAKVLYGALKKAGAIDRFTIFTSGKDGSFLSFLHLNRAESLLKKHKDELNLKITEEKLTDNQVIDTVASLYNDSDAHKRHLAIGLFSGIPKGSVEWWLKKEDVAHLNKYSLTPIDKKTEAFLESADAIPLDQERISGEYTRSYLQFGEAKPQQSGAEITIRGFGTDFKTTYPPSQEVIDHCQRLFEIERRLGVIDFISETRKLIDARRTLQDITS</sequence>
<reference evidence="1 2" key="1">
    <citation type="journal article" date="2016" name="Nat. Commun.">
        <title>Thousands of microbial genomes shed light on interconnected biogeochemical processes in an aquifer system.</title>
        <authorList>
            <person name="Anantharaman K."/>
            <person name="Brown C.T."/>
            <person name="Hug L.A."/>
            <person name="Sharon I."/>
            <person name="Castelle C.J."/>
            <person name="Probst A.J."/>
            <person name="Thomas B.C."/>
            <person name="Singh A."/>
            <person name="Wilkins M.J."/>
            <person name="Karaoz U."/>
            <person name="Brodie E.L."/>
            <person name="Williams K.H."/>
            <person name="Hubbard S.S."/>
            <person name="Banfield J.F."/>
        </authorList>
    </citation>
    <scope>NUCLEOTIDE SEQUENCE [LARGE SCALE GENOMIC DNA]</scope>
</reference>
<dbReference type="STRING" id="1798383.A3D78_03780"/>
<gene>
    <name evidence="1" type="ORF">A3D78_03780</name>
</gene>
<dbReference type="AlphaFoldDB" id="A0A1F5ZXH2"/>
<dbReference type="EMBL" id="MFJM01000047">
    <property type="protein sequence ID" value="OGG17158.1"/>
    <property type="molecule type" value="Genomic_DNA"/>
</dbReference>
<organism evidence="1 2">
    <name type="scientific">Candidatus Gottesmanbacteria bacterium RIFCSPHIGHO2_02_FULL_39_14</name>
    <dbReference type="NCBI Taxonomy" id="1798383"/>
    <lineage>
        <taxon>Bacteria</taxon>
        <taxon>Candidatus Gottesmaniibacteriota</taxon>
    </lineage>
</organism>
<name>A0A1F5ZXH2_9BACT</name>
<evidence type="ECO:0000313" key="2">
    <source>
        <dbReference type="Proteomes" id="UP000176253"/>
    </source>
</evidence>
<comment type="caution">
    <text evidence="1">The sequence shown here is derived from an EMBL/GenBank/DDBJ whole genome shotgun (WGS) entry which is preliminary data.</text>
</comment>
<evidence type="ECO:0000313" key="1">
    <source>
        <dbReference type="EMBL" id="OGG17158.1"/>
    </source>
</evidence>
<accession>A0A1F5ZXH2</accession>
<proteinExistence type="predicted"/>